<evidence type="ECO:0000256" key="9">
    <source>
        <dbReference type="ARBA" id="ARBA00079029"/>
    </source>
</evidence>
<feature type="compositionally biased region" description="Basic residues" evidence="10">
    <location>
        <begin position="902"/>
        <end position="918"/>
    </location>
</feature>
<sequence length="1000" mass="111782">MDGDDGDFVFYGTPIEREEDTSARKRKAIADAGQLRSLPAWKQEVRDEEGRRRFHGAFTGGYSAGYYNTVGSKEGWAPQTFTSSRKSRAEVKQQSIHSFLDDEDIKGMGGHALETSSQFDTFGFTAAEVARKQADKEQQKRPSAIPGPAPDEIVLPADNSIGVKLLLKMGWRRGHSVKETHADSLYDARREARKAFLAFSVNKDESELSQSEMSKTVSEDINTRNTDGLSHSTPVFVLYPKQDLHGLGYDPFKHAPEFRDRKRIRDSRYKDQGVKTNVSARGKSLDSNSAGKYAPGFGIGALEELDVEDEDIYASGLEYVGMEVEEDEPSKVNIGDKLKLGYRKKGVLSGFKLASSSDYNLDRFPPPIIPPDFEPFHKFTTPIGSVDKFAESPPEEVPPPEDNSLRLLIDGFATLVARCGKLFEDISREKNRSNPLFSFLSGGNGHNYYARKLWEAKQRSINQKSLLDLKSVPSDRKMTSESRGRILGEKPLERSSKDLAASVTPKEVIHLQSNLSDTFTQPATVVDFTERAKPFKDDPAKQERFEKFLKDKYQGGLRSTSSGGTSTMSETVRARERLDFEAAAEAIEKGKWNTKTYLTLTQQHVEFPGTGDSRFVPSTGVEKQDISQDEEKMINKIYPKREEFQWRPSPILCKRFDLIDPFMGKPPPAPRARSKMDTLIFMPDSVLNVKKAEADAPNSDMLPGFQTQQQETGKQLTTEEPDIEPDATSVQRPVDLYKAIFSDDSDDEVDNASVNKVGDLEKKTGGVNTTLNRLVAGDFLESLGKELGLEVPPDSTTSLISTNSFTSLTETVVRTDIVTSSRKAEAASGLGISNSCANITASLDFDVNNSASKMHSATANEVSPADGDEPNDAKSKREDPNITSINAANFSDPEEAKVKTERKGHRSRKHKSRSRRPRSSSPSDSDSSGHHRYYEHKKSRSDTRDSAKEKTRKKSSHERHKRSRSLTKYTRRGSDRDLSDDDRKDRRSKDKRKHGHRKYR</sequence>
<dbReference type="Pfam" id="PF01805">
    <property type="entry name" value="Surp"/>
    <property type="match status" value="1"/>
</dbReference>
<evidence type="ECO:0000256" key="8">
    <source>
        <dbReference type="ARBA" id="ARBA00072008"/>
    </source>
</evidence>
<evidence type="ECO:0000256" key="4">
    <source>
        <dbReference type="ARBA" id="ARBA00022884"/>
    </source>
</evidence>
<dbReference type="SMART" id="SM00648">
    <property type="entry name" value="SWAP"/>
    <property type="match status" value="1"/>
</dbReference>
<dbReference type="InterPro" id="IPR000061">
    <property type="entry name" value="Surp"/>
</dbReference>
<reference evidence="12" key="2">
    <citation type="submission" date="2023-04" db="EMBL/GenBank/DDBJ databases">
        <authorList>
            <person name="Bruccoleri R.E."/>
            <person name="Oakeley E.J."/>
            <person name="Faust A.-M."/>
            <person name="Dessus-Babus S."/>
            <person name="Altorfer M."/>
            <person name="Burckhardt D."/>
            <person name="Oertli M."/>
            <person name="Naumann U."/>
            <person name="Petersen F."/>
            <person name="Wong J."/>
        </authorList>
    </citation>
    <scope>NUCLEOTIDE SEQUENCE</scope>
    <source>
        <strain evidence="12">GSM-AAB239-AS_SAM_17_03QT</strain>
        <tissue evidence="12">Leaf</tissue>
    </source>
</reference>
<protein>
    <recommendedName>
        <fullName evidence="8">G patch domain-containing protein TGH homolog</fullName>
    </recommendedName>
    <alternativeName>
        <fullName evidence="9">Protein TOUGH homolog</fullName>
    </alternativeName>
</protein>
<dbReference type="SUPFAM" id="SSF109905">
    <property type="entry name" value="Surp module (SWAP domain)"/>
    <property type="match status" value="1"/>
</dbReference>
<keyword evidence="6" id="KW-0539">Nucleus</keyword>
<dbReference type="Pfam" id="PF26093">
    <property type="entry name" value="HTH_TGH"/>
    <property type="match status" value="1"/>
</dbReference>
<keyword evidence="2" id="KW-0341">Growth regulation</keyword>
<dbReference type="AlphaFoldDB" id="A0AAX6DUW5"/>
<evidence type="ECO:0000256" key="2">
    <source>
        <dbReference type="ARBA" id="ARBA00022604"/>
    </source>
</evidence>
<name>A0AAX6DUW5_IRIPA</name>
<feature type="compositionally biased region" description="Basic residues" evidence="10">
    <location>
        <begin position="930"/>
        <end position="939"/>
    </location>
</feature>
<comment type="subcellular location">
    <subcellularLocation>
        <location evidence="1">Nucleus</location>
    </subcellularLocation>
</comment>
<dbReference type="InterPro" id="IPR035967">
    <property type="entry name" value="SWAP/Surp_sf"/>
</dbReference>
<keyword evidence="4" id="KW-0694">RNA-binding</keyword>
<dbReference type="FunFam" id="1.10.10.790:FF:000012">
    <property type="entry name" value="G patch domain-containing protein TGH"/>
    <property type="match status" value="1"/>
</dbReference>
<keyword evidence="3" id="KW-0507">mRNA processing</keyword>
<organism evidence="12 13">
    <name type="scientific">Iris pallida</name>
    <name type="common">Sweet iris</name>
    <dbReference type="NCBI Taxonomy" id="29817"/>
    <lineage>
        <taxon>Eukaryota</taxon>
        <taxon>Viridiplantae</taxon>
        <taxon>Streptophyta</taxon>
        <taxon>Embryophyta</taxon>
        <taxon>Tracheophyta</taxon>
        <taxon>Spermatophyta</taxon>
        <taxon>Magnoliopsida</taxon>
        <taxon>Liliopsida</taxon>
        <taxon>Asparagales</taxon>
        <taxon>Iridaceae</taxon>
        <taxon>Iridoideae</taxon>
        <taxon>Irideae</taxon>
        <taxon>Iris</taxon>
    </lineage>
</organism>
<dbReference type="InterPro" id="IPR011666">
    <property type="entry name" value="DUF1604"/>
</dbReference>
<feature type="region of interest" description="Disordered" evidence="10">
    <location>
        <begin position="472"/>
        <end position="491"/>
    </location>
</feature>
<dbReference type="PANTHER" id="PTHR13384:SF19">
    <property type="entry name" value="G PATCH DOMAIN-CONTAINING PROTEIN 1"/>
    <property type="match status" value="1"/>
</dbReference>
<feature type="region of interest" description="Disordered" evidence="10">
    <location>
        <begin position="855"/>
        <end position="1000"/>
    </location>
</feature>
<dbReference type="GO" id="GO:0003723">
    <property type="term" value="F:RNA binding"/>
    <property type="evidence" value="ECO:0007669"/>
    <property type="project" value="UniProtKB-KW"/>
</dbReference>
<proteinExistence type="predicted"/>
<feature type="domain" description="SURP motif" evidence="11">
    <location>
        <begin position="408"/>
        <end position="450"/>
    </location>
</feature>
<feature type="region of interest" description="Disordered" evidence="10">
    <location>
        <begin position="130"/>
        <end position="152"/>
    </location>
</feature>
<evidence type="ECO:0000256" key="7">
    <source>
        <dbReference type="ARBA" id="ARBA00056981"/>
    </source>
</evidence>
<evidence type="ECO:0000256" key="3">
    <source>
        <dbReference type="ARBA" id="ARBA00022664"/>
    </source>
</evidence>
<dbReference type="Pfam" id="PF07713">
    <property type="entry name" value="DUF1604"/>
    <property type="match status" value="1"/>
</dbReference>
<dbReference type="Gene3D" id="1.10.10.790">
    <property type="entry name" value="Surp module"/>
    <property type="match status" value="1"/>
</dbReference>
<dbReference type="Proteomes" id="UP001140949">
    <property type="component" value="Unassembled WGS sequence"/>
</dbReference>
<evidence type="ECO:0000256" key="10">
    <source>
        <dbReference type="SAM" id="MobiDB-lite"/>
    </source>
</evidence>
<reference evidence="12" key="1">
    <citation type="journal article" date="2023" name="GigaByte">
        <title>Genome assembly of the bearded iris, Iris pallida Lam.</title>
        <authorList>
            <person name="Bruccoleri R.E."/>
            <person name="Oakeley E.J."/>
            <person name="Faust A.M.E."/>
            <person name="Altorfer M."/>
            <person name="Dessus-Babus S."/>
            <person name="Burckhardt D."/>
            <person name="Oertli M."/>
            <person name="Naumann U."/>
            <person name="Petersen F."/>
            <person name="Wong J."/>
        </authorList>
    </citation>
    <scope>NUCLEOTIDE SEQUENCE</scope>
    <source>
        <strain evidence="12">GSM-AAB239-AS_SAM_17_03QT</strain>
    </source>
</reference>
<evidence type="ECO:0000259" key="11">
    <source>
        <dbReference type="PROSITE" id="PS50128"/>
    </source>
</evidence>
<dbReference type="GO" id="GO:0005634">
    <property type="term" value="C:nucleus"/>
    <property type="evidence" value="ECO:0007669"/>
    <property type="project" value="UniProtKB-SubCell"/>
</dbReference>
<feature type="compositionally biased region" description="Basic residues" evidence="10">
    <location>
        <begin position="989"/>
        <end position="1000"/>
    </location>
</feature>
<evidence type="ECO:0000313" key="12">
    <source>
        <dbReference type="EMBL" id="KAJ6795603.1"/>
    </source>
</evidence>
<evidence type="ECO:0000256" key="5">
    <source>
        <dbReference type="ARBA" id="ARBA00023158"/>
    </source>
</evidence>
<comment type="caution">
    <text evidence="12">The sequence shown here is derived from an EMBL/GenBank/DDBJ whole genome shotgun (WGS) entry which is preliminary data.</text>
</comment>
<feature type="compositionally biased region" description="Polar residues" evidence="10">
    <location>
        <begin position="705"/>
        <end position="718"/>
    </location>
</feature>
<feature type="region of interest" description="Disordered" evidence="10">
    <location>
        <begin position="696"/>
        <end position="725"/>
    </location>
</feature>
<evidence type="ECO:0000256" key="6">
    <source>
        <dbReference type="ARBA" id="ARBA00023242"/>
    </source>
</evidence>
<feature type="compositionally biased region" description="Basic and acidic residues" evidence="10">
    <location>
        <begin position="473"/>
        <end position="491"/>
    </location>
</feature>
<accession>A0AAX6DUW5</accession>
<dbReference type="EMBL" id="JANAVB010041816">
    <property type="protein sequence ID" value="KAJ6795603.1"/>
    <property type="molecule type" value="Genomic_DNA"/>
</dbReference>
<dbReference type="PROSITE" id="PS50128">
    <property type="entry name" value="SURP"/>
    <property type="match status" value="1"/>
</dbReference>
<comment type="function">
    <text evidence="7">Functions as a component of microRNA (miRNA) and small interfering RNA (siRNA) biogenesis. May assist Dicer-like (DCL) proteins to efficiently process and/or recruit the precursors of miRNAs and siRNAs.</text>
</comment>
<feature type="compositionally biased region" description="Basic and acidic residues" evidence="10">
    <location>
        <begin position="871"/>
        <end position="880"/>
    </location>
</feature>
<keyword evidence="5" id="KW-0943">RNA-mediated gene silencing</keyword>
<dbReference type="PANTHER" id="PTHR13384">
    <property type="entry name" value="G PATCH DOMAIN-CONTAINING PROTEIN 1"/>
    <property type="match status" value="1"/>
</dbReference>
<dbReference type="GO" id="GO:0006397">
    <property type="term" value="P:mRNA processing"/>
    <property type="evidence" value="ECO:0007669"/>
    <property type="project" value="UniProtKB-KW"/>
</dbReference>
<evidence type="ECO:0000256" key="1">
    <source>
        <dbReference type="ARBA" id="ARBA00004123"/>
    </source>
</evidence>
<evidence type="ECO:0000313" key="13">
    <source>
        <dbReference type="Proteomes" id="UP001140949"/>
    </source>
</evidence>
<feature type="compositionally biased region" description="Basic and acidic residues" evidence="10">
    <location>
        <begin position="130"/>
        <end position="140"/>
    </location>
</feature>
<dbReference type="GO" id="GO:0031047">
    <property type="term" value="P:regulatory ncRNA-mediated gene silencing"/>
    <property type="evidence" value="ECO:0007669"/>
    <property type="project" value="UniProtKB-KW"/>
</dbReference>
<keyword evidence="13" id="KW-1185">Reference proteome</keyword>
<feature type="compositionally biased region" description="Basic and acidic residues" evidence="10">
    <location>
        <begin position="972"/>
        <end position="988"/>
    </location>
</feature>
<gene>
    <name evidence="12" type="ORF">M6B38_225550</name>
</gene>
<feature type="compositionally biased region" description="Basic residues" evidence="10">
    <location>
        <begin position="950"/>
        <end position="971"/>
    </location>
</feature>
<feature type="compositionally biased region" description="Basic and acidic residues" evidence="10">
    <location>
        <begin position="940"/>
        <end position="949"/>
    </location>
</feature>